<name>A0ABS2MXM7_9BACI</name>
<comment type="caution">
    <text evidence="1">The sequence shown here is derived from an EMBL/GenBank/DDBJ whole genome shotgun (WGS) entry which is preliminary data.</text>
</comment>
<protein>
    <submittedName>
        <fullName evidence="1">Uncharacterized protein</fullName>
    </submittedName>
</protein>
<proteinExistence type="predicted"/>
<keyword evidence="2" id="KW-1185">Reference proteome</keyword>
<evidence type="ECO:0000313" key="1">
    <source>
        <dbReference type="EMBL" id="MBM7570658.1"/>
    </source>
</evidence>
<evidence type="ECO:0000313" key="2">
    <source>
        <dbReference type="Proteomes" id="UP001296943"/>
    </source>
</evidence>
<accession>A0ABS2MXM7</accession>
<dbReference type="EMBL" id="JAFBDR010000004">
    <property type="protein sequence ID" value="MBM7570658.1"/>
    <property type="molecule type" value="Genomic_DNA"/>
</dbReference>
<organism evidence="1 2">
    <name type="scientific">Aquibacillus albus</name>
    <dbReference type="NCBI Taxonomy" id="1168171"/>
    <lineage>
        <taxon>Bacteria</taxon>
        <taxon>Bacillati</taxon>
        <taxon>Bacillota</taxon>
        <taxon>Bacilli</taxon>
        <taxon>Bacillales</taxon>
        <taxon>Bacillaceae</taxon>
        <taxon>Aquibacillus</taxon>
    </lineage>
</organism>
<gene>
    <name evidence="1" type="ORF">JOC48_001136</name>
</gene>
<dbReference type="Proteomes" id="UP001296943">
    <property type="component" value="Unassembled WGS sequence"/>
</dbReference>
<reference evidence="1 2" key="1">
    <citation type="submission" date="2021-01" db="EMBL/GenBank/DDBJ databases">
        <title>Genomic Encyclopedia of Type Strains, Phase IV (KMG-IV): sequencing the most valuable type-strain genomes for metagenomic binning, comparative biology and taxonomic classification.</title>
        <authorList>
            <person name="Goeker M."/>
        </authorList>
    </citation>
    <scope>NUCLEOTIDE SEQUENCE [LARGE SCALE GENOMIC DNA]</scope>
    <source>
        <strain evidence="1 2">DSM 23711</strain>
    </source>
</reference>
<sequence length="44" mass="4961">MKNGADMPYKNVSSKMKIINGELVQATYKILPDGSYRISNAWVK</sequence>